<comment type="caution">
    <text evidence="1">The sequence shown here is derived from an EMBL/GenBank/DDBJ whole genome shotgun (WGS) entry which is preliminary data.</text>
</comment>
<gene>
    <name evidence="1" type="ORF">Sradi_4900300</name>
</gene>
<proteinExistence type="predicted"/>
<reference evidence="1" key="1">
    <citation type="submission" date="2020-06" db="EMBL/GenBank/DDBJ databases">
        <authorList>
            <person name="Li T."/>
            <person name="Hu X."/>
            <person name="Zhang T."/>
            <person name="Song X."/>
            <person name="Zhang H."/>
            <person name="Dai N."/>
            <person name="Sheng W."/>
            <person name="Hou X."/>
            <person name="Wei L."/>
        </authorList>
    </citation>
    <scope>NUCLEOTIDE SEQUENCE</scope>
    <source>
        <strain evidence="1">G02</strain>
        <tissue evidence="1">Leaf</tissue>
    </source>
</reference>
<name>A0AAW2MF37_SESRA</name>
<evidence type="ECO:0000313" key="1">
    <source>
        <dbReference type="EMBL" id="KAL0329136.1"/>
    </source>
</evidence>
<dbReference type="EMBL" id="JACGWJ010000022">
    <property type="protein sequence ID" value="KAL0329136.1"/>
    <property type="molecule type" value="Genomic_DNA"/>
</dbReference>
<organism evidence="1">
    <name type="scientific">Sesamum radiatum</name>
    <name type="common">Black benniseed</name>
    <dbReference type="NCBI Taxonomy" id="300843"/>
    <lineage>
        <taxon>Eukaryota</taxon>
        <taxon>Viridiplantae</taxon>
        <taxon>Streptophyta</taxon>
        <taxon>Embryophyta</taxon>
        <taxon>Tracheophyta</taxon>
        <taxon>Spermatophyta</taxon>
        <taxon>Magnoliopsida</taxon>
        <taxon>eudicotyledons</taxon>
        <taxon>Gunneridae</taxon>
        <taxon>Pentapetalae</taxon>
        <taxon>asterids</taxon>
        <taxon>lamiids</taxon>
        <taxon>Lamiales</taxon>
        <taxon>Pedaliaceae</taxon>
        <taxon>Sesamum</taxon>
    </lineage>
</organism>
<protein>
    <submittedName>
        <fullName evidence="1">Uncharacterized protein</fullName>
    </submittedName>
</protein>
<reference evidence="1" key="2">
    <citation type="journal article" date="2024" name="Plant">
        <title>Genomic evolution and insights into agronomic trait innovations of Sesamum species.</title>
        <authorList>
            <person name="Miao H."/>
            <person name="Wang L."/>
            <person name="Qu L."/>
            <person name="Liu H."/>
            <person name="Sun Y."/>
            <person name="Le M."/>
            <person name="Wang Q."/>
            <person name="Wei S."/>
            <person name="Zheng Y."/>
            <person name="Lin W."/>
            <person name="Duan Y."/>
            <person name="Cao H."/>
            <person name="Xiong S."/>
            <person name="Wang X."/>
            <person name="Wei L."/>
            <person name="Li C."/>
            <person name="Ma Q."/>
            <person name="Ju M."/>
            <person name="Zhao R."/>
            <person name="Li G."/>
            <person name="Mu C."/>
            <person name="Tian Q."/>
            <person name="Mei H."/>
            <person name="Zhang T."/>
            <person name="Gao T."/>
            <person name="Zhang H."/>
        </authorList>
    </citation>
    <scope>NUCLEOTIDE SEQUENCE</scope>
    <source>
        <strain evidence="1">G02</strain>
    </source>
</reference>
<dbReference type="AlphaFoldDB" id="A0AAW2MF37"/>
<sequence>MSKEIAGHEEALRKAVEKATLKFPHTDEDRNFLEGYWASRVDGFKRSDEYRKKVVKIAIPFLDYSFKACKGQFLAQGYPPTGEEPSFLDIGVAMVNAPNPFASPPTPMESSLPLESGNFLFD</sequence>
<accession>A0AAW2MF37</accession>